<comment type="caution">
    <text evidence="22">The sequence shown here is derived from an EMBL/GenBank/DDBJ whole genome shotgun (WGS) entry which is preliminary data.</text>
</comment>
<dbReference type="Gene3D" id="2.90.10.10">
    <property type="entry name" value="Bulb-type lectin domain"/>
    <property type="match status" value="1"/>
</dbReference>
<dbReference type="SUPFAM" id="SSF51110">
    <property type="entry name" value="alpha-D-mannose-specific plant lectins"/>
    <property type="match status" value="1"/>
</dbReference>
<keyword evidence="10" id="KW-0067">ATP-binding</keyword>
<evidence type="ECO:0000259" key="20">
    <source>
        <dbReference type="PROSITE" id="PS50927"/>
    </source>
</evidence>
<dbReference type="CDD" id="cd01098">
    <property type="entry name" value="PAN_AP_plant"/>
    <property type="match status" value="1"/>
</dbReference>
<dbReference type="Proteomes" id="UP001157418">
    <property type="component" value="Unassembled WGS sequence"/>
</dbReference>
<dbReference type="Gene3D" id="1.10.510.10">
    <property type="entry name" value="Transferase(Phosphotransferase) domain 1"/>
    <property type="match status" value="1"/>
</dbReference>
<evidence type="ECO:0000259" key="21">
    <source>
        <dbReference type="PROSITE" id="PS50948"/>
    </source>
</evidence>
<evidence type="ECO:0000256" key="7">
    <source>
        <dbReference type="ARBA" id="ARBA00022729"/>
    </source>
</evidence>
<comment type="catalytic activity">
    <reaction evidence="14">
        <text>L-threonyl-[protein] + ATP = O-phospho-L-threonyl-[protein] + ADP + H(+)</text>
        <dbReference type="Rhea" id="RHEA:46608"/>
        <dbReference type="Rhea" id="RHEA-COMP:11060"/>
        <dbReference type="Rhea" id="RHEA-COMP:11605"/>
        <dbReference type="ChEBI" id="CHEBI:15378"/>
        <dbReference type="ChEBI" id="CHEBI:30013"/>
        <dbReference type="ChEBI" id="CHEBI:30616"/>
        <dbReference type="ChEBI" id="CHEBI:61977"/>
        <dbReference type="ChEBI" id="CHEBI:456216"/>
        <dbReference type="EC" id="2.7.11.1"/>
    </reaction>
</comment>
<dbReference type="Pfam" id="PF08276">
    <property type="entry name" value="PAN_2"/>
    <property type="match status" value="1"/>
</dbReference>
<organism evidence="22 23">
    <name type="scientific">Lactuca virosa</name>
    <dbReference type="NCBI Taxonomy" id="75947"/>
    <lineage>
        <taxon>Eukaryota</taxon>
        <taxon>Viridiplantae</taxon>
        <taxon>Streptophyta</taxon>
        <taxon>Embryophyta</taxon>
        <taxon>Tracheophyta</taxon>
        <taxon>Spermatophyta</taxon>
        <taxon>Magnoliopsida</taxon>
        <taxon>eudicotyledons</taxon>
        <taxon>Gunneridae</taxon>
        <taxon>Pentapetalae</taxon>
        <taxon>asterids</taxon>
        <taxon>campanulids</taxon>
        <taxon>Asterales</taxon>
        <taxon>Asteraceae</taxon>
        <taxon>Cichorioideae</taxon>
        <taxon>Cichorieae</taxon>
        <taxon>Lactucinae</taxon>
        <taxon>Lactuca</taxon>
    </lineage>
</organism>
<evidence type="ECO:0000256" key="8">
    <source>
        <dbReference type="ARBA" id="ARBA00022741"/>
    </source>
</evidence>
<gene>
    <name evidence="22" type="ORF">LVIROSA_LOCUS24707</name>
</gene>
<dbReference type="Pfam" id="PF01453">
    <property type="entry name" value="B_lectin"/>
    <property type="match status" value="1"/>
</dbReference>
<keyword evidence="17" id="KW-1133">Transmembrane helix</keyword>
<dbReference type="InterPro" id="IPR008271">
    <property type="entry name" value="Ser/Thr_kinase_AS"/>
</dbReference>
<dbReference type="FunFam" id="3.30.200.20:FF:000195">
    <property type="entry name" value="G-type lectin S-receptor-like serine/threonine-protein kinase"/>
    <property type="match status" value="1"/>
</dbReference>
<keyword evidence="17" id="KW-0812">Transmembrane</keyword>
<keyword evidence="6" id="KW-0808">Transferase</keyword>
<dbReference type="InterPro" id="IPR000719">
    <property type="entry name" value="Prot_kinase_dom"/>
</dbReference>
<evidence type="ECO:0000256" key="11">
    <source>
        <dbReference type="ARBA" id="ARBA00023157"/>
    </source>
</evidence>
<dbReference type="SMART" id="SM00473">
    <property type="entry name" value="PAN_AP"/>
    <property type="match status" value="1"/>
</dbReference>
<evidence type="ECO:0000256" key="6">
    <source>
        <dbReference type="ARBA" id="ARBA00022679"/>
    </source>
</evidence>
<keyword evidence="5" id="KW-0597">Phosphoprotein</keyword>
<dbReference type="FunFam" id="3.50.4.10:FF:000002">
    <property type="entry name" value="G-type lectin S-receptor-like serine/threonine-protein kinase"/>
    <property type="match status" value="1"/>
</dbReference>
<dbReference type="InterPro" id="IPR003609">
    <property type="entry name" value="Pan_app"/>
</dbReference>
<evidence type="ECO:0000256" key="13">
    <source>
        <dbReference type="ARBA" id="ARBA00023180"/>
    </source>
</evidence>
<evidence type="ECO:0000256" key="10">
    <source>
        <dbReference type="ARBA" id="ARBA00022840"/>
    </source>
</evidence>
<evidence type="ECO:0000256" key="17">
    <source>
        <dbReference type="SAM" id="Phobius"/>
    </source>
</evidence>
<dbReference type="PROSITE" id="PS50948">
    <property type="entry name" value="PAN"/>
    <property type="match status" value="1"/>
</dbReference>
<dbReference type="Pfam" id="PF07714">
    <property type="entry name" value="PK_Tyr_Ser-Thr"/>
    <property type="match status" value="1"/>
</dbReference>
<evidence type="ECO:0000256" key="1">
    <source>
        <dbReference type="ARBA" id="ARBA00004251"/>
    </source>
</evidence>
<dbReference type="GO" id="GO:0005524">
    <property type="term" value="F:ATP binding"/>
    <property type="evidence" value="ECO:0007669"/>
    <property type="project" value="UniProtKB-KW"/>
</dbReference>
<dbReference type="FunFam" id="2.90.10.10:FF:000004">
    <property type="entry name" value="G-type lectin S-receptor-like serine/threonine-protein kinase"/>
    <property type="match status" value="1"/>
</dbReference>
<feature type="domain" description="Protein kinase" evidence="19">
    <location>
        <begin position="375"/>
        <end position="660"/>
    </location>
</feature>
<keyword evidence="4" id="KW-0723">Serine/threonine-protein kinase</keyword>
<dbReference type="GO" id="GO:0004674">
    <property type="term" value="F:protein serine/threonine kinase activity"/>
    <property type="evidence" value="ECO:0007669"/>
    <property type="project" value="UniProtKB-KW"/>
</dbReference>
<dbReference type="EC" id="2.7.11.1" evidence="2"/>
<dbReference type="PANTHER" id="PTHR27002:SF932">
    <property type="entry name" value="RECEPTOR-LIKE SERINE_THREONINE-PROTEIN KINASE"/>
    <property type="match status" value="1"/>
</dbReference>
<evidence type="ECO:0000256" key="14">
    <source>
        <dbReference type="ARBA" id="ARBA00047899"/>
    </source>
</evidence>
<evidence type="ECO:0000256" key="5">
    <source>
        <dbReference type="ARBA" id="ARBA00022553"/>
    </source>
</evidence>
<comment type="catalytic activity">
    <reaction evidence="15">
        <text>L-seryl-[protein] + ATP = O-phospho-L-seryl-[protein] + ADP + H(+)</text>
        <dbReference type="Rhea" id="RHEA:17989"/>
        <dbReference type="Rhea" id="RHEA-COMP:9863"/>
        <dbReference type="Rhea" id="RHEA-COMP:11604"/>
        <dbReference type="ChEBI" id="CHEBI:15378"/>
        <dbReference type="ChEBI" id="CHEBI:29999"/>
        <dbReference type="ChEBI" id="CHEBI:30616"/>
        <dbReference type="ChEBI" id="CHEBI:83421"/>
        <dbReference type="ChEBI" id="CHEBI:456216"/>
        <dbReference type="EC" id="2.7.11.1"/>
    </reaction>
</comment>
<dbReference type="Pfam" id="PF11883">
    <property type="entry name" value="DUF3403"/>
    <property type="match status" value="1"/>
</dbReference>
<sequence length="689" mass="77760">MKGNHYSCLIFLQLLHIISAEMDTIGGNEYIRDGETIISSGEMFELGFFSPGNSKNRYLGIWYYKISQTVVWVANREIPLNNTSGVFKVSSQGSLLLLNGEGRDIWSSNSSVLVGNLHPVAQLLDNGNLVVRNESDIDHLNLIWQSFDHPCDHILPGMKFGKDLVSGRDIALSSWKSLDDPSPVVLRVLNHYTPEEWNIANWSSGCQREKPLDCMNRDGFQKITGVTLPDSRKTWYNVSMSLAECKRECKRNCSCTAYANLDVRNGGSGCLLWFGNLMDIRDFEENQDLYIRIAMTESTGWSKKRKIILVLLTSVGVVLVGLTLAVLYAYKKKNSPRPGNLVQSLVDDYTDGSQNKDVELLSFSLAKIAKYTNHFSVSNKLGEGGFGPVYKGVMEDGREIAVKRLSETSTQGFDEFENEVRFVARLQHRNLVKLFGYCAQGNEIMLIYEYMPNRSLDTFLFDETRHLMLDWPLRFHIIQGISRGLLYLHQDSRLRIIHRDLKASNILLDNDMNPKISDFGLARRFKGYETGAKTKNVVGTYGYISPEYAVHGFFSIKSDVFSFGVLVLEIVSGMKNRGFSHHEHCDNLLGHAWRLYKDDKTLELVSESLRKSCIVSEVLRCVHIGLLCVQNHVEDRPTMSFVVLMFGNEGMLPPPKQPAFFSELEPNSTSSKPGSVSVNEVTITSLDAR</sequence>
<evidence type="ECO:0000256" key="3">
    <source>
        <dbReference type="ARBA" id="ARBA00022475"/>
    </source>
</evidence>
<evidence type="ECO:0000256" key="2">
    <source>
        <dbReference type="ARBA" id="ARBA00012513"/>
    </source>
</evidence>
<keyword evidence="9" id="KW-0418">Kinase</keyword>
<dbReference type="CDD" id="cd00028">
    <property type="entry name" value="B_lectin"/>
    <property type="match status" value="1"/>
</dbReference>
<feature type="region of interest" description="Disordered" evidence="16">
    <location>
        <begin position="664"/>
        <end position="689"/>
    </location>
</feature>
<evidence type="ECO:0000256" key="18">
    <source>
        <dbReference type="SAM" id="SignalP"/>
    </source>
</evidence>
<feature type="compositionally biased region" description="Polar residues" evidence="16">
    <location>
        <begin position="665"/>
        <end position="689"/>
    </location>
</feature>
<keyword evidence="8" id="KW-0547">Nucleotide-binding</keyword>
<dbReference type="InterPro" id="IPR001480">
    <property type="entry name" value="Bulb-type_lectin_dom"/>
</dbReference>
<protein>
    <recommendedName>
        <fullName evidence="2">non-specific serine/threonine protein kinase</fullName>
        <ecNumber evidence="2">2.7.11.1</ecNumber>
    </recommendedName>
</protein>
<dbReference type="PROSITE" id="PS50927">
    <property type="entry name" value="BULB_LECTIN"/>
    <property type="match status" value="1"/>
</dbReference>
<dbReference type="InterPro" id="IPR011009">
    <property type="entry name" value="Kinase-like_dom_sf"/>
</dbReference>
<dbReference type="PROSITE" id="PS00108">
    <property type="entry name" value="PROTEIN_KINASE_ST"/>
    <property type="match status" value="1"/>
</dbReference>
<dbReference type="SUPFAM" id="SSF56112">
    <property type="entry name" value="Protein kinase-like (PK-like)"/>
    <property type="match status" value="1"/>
</dbReference>
<keyword evidence="12" id="KW-0675">Receptor</keyword>
<dbReference type="InterPro" id="IPR001245">
    <property type="entry name" value="Ser-Thr/Tyr_kinase_cat_dom"/>
</dbReference>
<evidence type="ECO:0000313" key="23">
    <source>
        <dbReference type="Proteomes" id="UP001157418"/>
    </source>
</evidence>
<dbReference type="GO" id="GO:0005886">
    <property type="term" value="C:plasma membrane"/>
    <property type="evidence" value="ECO:0007669"/>
    <property type="project" value="UniProtKB-SubCell"/>
</dbReference>
<evidence type="ECO:0000256" key="12">
    <source>
        <dbReference type="ARBA" id="ARBA00023170"/>
    </source>
</evidence>
<dbReference type="PROSITE" id="PS50011">
    <property type="entry name" value="PROTEIN_KINASE_DOM"/>
    <property type="match status" value="1"/>
</dbReference>
<feature type="signal peptide" evidence="18">
    <location>
        <begin position="1"/>
        <end position="20"/>
    </location>
</feature>
<dbReference type="Gene3D" id="3.30.200.20">
    <property type="entry name" value="Phosphorylase Kinase, domain 1"/>
    <property type="match status" value="1"/>
</dbReference>
<keyword evidence="7 18" id="KW-0732">Signal</keyword>
<comment type="subcellular location">
    <subcellularLocation>
        <location evidence="1">Cell membrane</location>
        <topology evidence="1">Single-pass type I membrane protein</topology>
    </subcellularLocation>
</comment>
<keyword evidence="11" id="KW-1015">Disulfide bond</keyword>
<evidence type="ECO:0000259" key="19">
    <source>
        <dbReference type="PROSITE" id="PS50011"/>
    </source>
</evidence>
<dbReference type="InterPro" id="IPR021820">
    <property type="entry name" value="S-locus_recpt_kinase_C"/>
</dbReference>
<feature type="chain" id="PRO_5043784605" description="non-specific serine/threonine protein kinase" evidence="18">
    <location>
        <begin position="21"/>
        <end position="689"/>
    </location>
</feature>
<evidence type="ECO:0000256" key="15">
    <source>
        <dbReference type="ARBA" id="ARBA00048679"/>
    </source>
</evidence>
<dbReference type="InterPro" id="IPR036426">
    <property type="entry name" value="Bulb-type_lectin_dom_sf"/>
</dbReference>
<proteinExistence type="predicted"/>
<dbReference type="PANTHER" id="PTHR27002">
    <property type="entry name" value="RECEPTOR-LIKE SERINE/THREONINE-PROTEIN KINASE SD1-8"/>
    <property type="match status" value="1"/>
</dbReference>
<reference evidence="22 23" key="1">
    <citation type="submission" date="2022-01" db="EMBL/GenBank/DDBJ databases">
        <authorList>
            <person name="Xiong W."/>
            <person name="Schranz E."/>
        </authorList>
    </citation>
    <scope>NUCLEOTIDE SEQUENCE [LARGE SCALE GENOMIC DNA]</scope>
</reference>
<evidence type="ECO:0000256" key="4">
    <source>
        <dbReference type="ARBA" id="ARBA00022527"/>
    </source>
</evidence>
<dbReference type="AlphaFoldDB" id="A0AAU9NKS1"/>
<keyword evidence="3" id="KW-1003">Cell membrane</keyword>
<feature type="domain" description="Bulb-type lectin" evidence="20">
    <location>
        <begin position="22"/>
        <end position="144"/>
    </location>
</feature>
<name>A0AAU9NKS1_9ASTR</name>
<keyword evidence="13" id="KW-0325">Glycoprotein</keyword>
<keyword evidence="17" id="KW-0472">Membrane</keyword>
<dbReference type="Gene3D" id="3.50.4.10">
    <property type="entry name" value="Hepatocyte Growth Factor"/>
    <property type="match status" value="1"/>
</dbReference>
<evidence type="ECO:0000256" key="16">
    <source>
        <dbReference type="SAM" id="MobiDB-lite"/>
    </source>
</evidence>
<keyword evidence="23" id="KW-1185">Reference proteome</keyword>
<dbReference type="SMART" id="SM00108">
    <property type="entry name" value="B_lectin"/>
    <property type="match status" value="1"/>
</dbReference>
<dbReference type="EMBL" id="CAKMRJ010004445">
    <property type="protein sequence ID" value="CAH1438445.1"/>
    <property type="molecule type" value="Genomic_DNA"/>
</dbReference>
<accession>A0AAU9NKS1</accession>
<feature type="domain" description="Apple" evidence="21">
    <location>
        <begin position="214"/>
        <end position="294"/>
    </location>
</feature>
<evidence type="ECO:0000313" key="22">
    <source>
        <dbReference type="EMBL" id="CAH1438445.1"/>
    </source>
</evidence>
<dbReference type="SMART" id="SM00220">
    <property type="entry name" value="S_TKc"/>
    <property type="match status" value="1"/>
</dbReference>
<feature type="transmembrane region" description="Helical" evidence="17">
    <location>
        <begin position="307"/>
        <end position="330"/>
    </location>
</feature>
<evidence type="ECO:0000256" key="9">
    <source>
        <dbReference type="ARBA" id="ARBA00022777"/>
    </source>
</evidence>
<dbReference type="FunFam" id="1.10.510.10:FF:000060">
    <property type="entry name" value="G-type lectin S-receptor-like serine/threonine-protein kinase"/>
    <property type="match status" value="1"/>
</dbReference>